<evidence type="ECO:0000313" key="2">
    <source>
        <dbReference type="Proteomes" id="UP000054359"/>
    </source>
</evidence>
<dbReference type="EMBL" id="KK118246">
    <property type="protein sequence ID" value="KFM72536.1"/>
    <property type="molecule type" value="Genomic_DNA"/>
</dbReference>
<reference evidence="1 2" key="1">
    <citation type="submission" date="2013-11" db="EMBL/GenBank/DDBJ databases">
        <title>Genome sequencing of Stegodyphus mimosarum.</title>
        <authorList>
            <person name="Bechsgaard J."/>
        </authorList>
    </citation>
    <scope>NUCLEOTIDE SEQUENCE [LARGE SCALE GENOMIC DNA]</scope>
</reference>
<evidence type="ECO:0000313" key="1">
    <source>
        <dbReference type="EMBL" id="KFM72536.1"/>
    </source>
</evidence>
<organism evidence="1 2">
    <name type="scientific">Stegodyphus mimosarum</name>
    <name type="common">African social velvet spider</name>
    <dbReference type="NCBI Taxonomy" id="407821"/>
    <lineage>
        <taxon>Eukaryota</taxon>
        <taxon>Metazoa</taxon>
        <taxon>Ecdysozoa</taxon>
        <taxon>Arthropoda</taxon>
        <taxon>Chelicerata</taxon>
        <taxon>Arachnida</taxon>
        <taxon>Araneae</taxon>
        <taxon>Araneomorphae</taxon>
        <taxon>Entelegynae</taxon>
        <taxon>Eresoidea</taxon>
        <taxon>Eresidae</taxon>
        <taxon>Stegodyphus</taxon>
    </lineage>
</organism>
<name>A0A087U597_STEMI</name>
<dbReference type="Proteomes" id="UP000054359">
    <property type="component" value="Unassembled WGS sequence"/>
</dbReference>
<feature type="non-terminal residue" evidence="1">
    <location>
        <position position="92"/>
    </location>
</feature>
<gene>
    <name evidence="1" type="ORF">X975_22871</name>
</gene>
<dbReference type="AlphaFoldDB" id="A0A087U597"/>
<keyword evidence="2" id="KW-1185">Reference proteome</keyword>
<proteinExistence type="predicted"/>
<protein>
    <submittedName>
        <fullName evidence="1">Uncharacterized protein</fullName>
    </submittedName>
</protein>
<accession>A0A087U597</accession>
<sequence>MLLLAQCMNFVSTYYKKSHEGLTCEDWEPCSAAQEIFNEYFLRAVKSEVFRTMLSNLKSFSLLLNSAKSGHKRDGKTIVSLGSVMWQEDVVP</sequence>